<feature type="non-terminal residue" evidence="2">
    <location>
        <position position="123"/>
    </location>
</feature>
<accession>A0A392RRU9</accession>
<dbReference type="EMBL" id="LXQA010266694">
    <property type="protein sequence ID" value="MCI39368.1"/>
    <property type="molecule type" value="Genomic_DNA"/>
</dbReference>
<name>A0A392RRU9_9FABA</name>
<evidence type="ECO:0000313" key="3">
    <source>
        <dbReference type="Proteomes" id="UP000265520"/>
    </source>
</evidence>
<feature type="non-terminal residue" evidence="2">
    <location>
        <position position="1"/>
    </location>
</feature>
<keyword evidence="3" id="KW-1185">Reference proteome</keyword>
<evidence type="ECO:0000256" key="1">
    <source>
        <dbReference type="SAM" id="MobiDB-lite"/>
    </source>
</evidence>
<organism evidence="2 3">
    <name type="scientific">Trifolium medium</name>
    <dbReference type="NCBI Taxonomy" id="97028"/>
    <lineage>
        <taxon>Eukaryota</taxon>
        <taxon>Viridiplantae</taxon>
        <taxon>Streptophyta</taxon>
        <taxon>Embryophyta</taxon>
        <taxon>Tracheophyta</taxon>
        <taxon>Spermatophyta</taxon>
        <taxon>Magnoliopsida</taxon>
        <taxon>eudicotyledons</taxon>
        <taxon>Gunneridae</taxon>
        <taxon>Pentapetalae</taxon>
        <taxon>rosids</taxon>
        <taxon>fabids</taxon>
        <taxon>Fabales</taxon>
        <taxon>Fabaceae</taxon>
        <taxon>Papilionoideae</taxon>
        <taxon>50 kb inversion clade</taxon>
        <taxon>NPAAA clade</taxon>
        <taxon>Hologalegina</taxon>
        <taxon>IRL clade</taxon>
        <taxon>Trifolieae</taxon>
        <taxon>Trifolium</taxon>
    </lineage>
</organism>
<evidence type="ECO:0000313" key="2">
    <source>
        <dbReference type="EMBL" id="MCI39368.1"/>
    </source>
</evidence>
<reference evidence="2 3" key="1">
    <citation type="journal article" date="2018" name="Front. Plant Sci.">
        <title>Red Clover (Trifolium pratense) and Zigzag Clover (T. medium) - A Picture of Genomic Similarities and Differences.</title>
        <authorList>
            <person name="Dluhosova J."/>
            <person name="Istvanek J."/>
            <person name="Nedelnik J."/>
            <person name="Repkova J."/>
        </authorList>
    </citation>
    <scope>NUCLEOTIDE SEQUENCE [LARGE SCALE GENOMIC DNA]</scope>
    <source>
        <strain evidence="3">cv. 10/8</strain>
        <tissue evidence="2">Leaf</tissue>
    </source>
</reference>
<sequence>VAEQPPKGNPNVEQNSEVSPIIIAKKEIEDNVKNSVDENAQESFHGEEKEKEVVVVAANTETLKSNEVQQHQEIDNDGVIEKNVEVGNITAMVVEKSDCLNNTTNATSKDSSEIEAEATSLTV</sequence>
<feature type="region of interest" description="Disordered" evidence="1">
    <location>
        <begin position="102"/>
        <end position="123"/>
    </location>
</feature>
<dbReference type="AlphaFoldDB" id="A0A392RRU9"/>
<comment type="caution">
    <text evidence="2">The sequence shown here is derived from an EMBL/GenBank/DDBJ whole genome shotgun (WGS) entry which is preliminary data.</text>
</comment>
<dbReference type="Proteomes" id="UP000265520">
    <property type="component" value="Unassembled WGS sequence"/>
</dbReference>
<protein>
    <submittedName>
        <fullName evidence="2">Clustered mitochondria protein-like</fullName>
    </submittedName>
</protein>
<proteinExistence type="predicted"/>